<dbReference type="InterPro" id="IPR027417">
    <property type="entry name" value="P-loop_NTPase"/>
</dbReference>
<keyword evidence="6" id="KW-0460">Magnesium</keyword>
<dbReference type="PANTHER" id="PTHR46498">
    <property type="entry name" value="GTP-BINDING PROTEIN 8"/>
    <property type="match status" value="1"/>
</dbReference>
<dbReference type="NCBIfam" id="TIGR00231">
    <property type="entry name" value="small_GTP"/>
    <property type="match status" value="1"/>
</dbReference>
<evidence type="ECO:0000256" key="1">
    <source>
        <dbReference type="ARBA" id="ARBA00001946"/>
    </source>
</evidence>
<accession>U4LDL8</accession>
<dbReference type="eggNOG" id="KOG2486">
    <property type="taxonomic scope" value="Eukaryota"/>
</dbReference>
<evidence type="ECO:0000256" key="8">
    <source>
        <dbReference type="SAM" id="MobiDB-lite"/>
    </source>
</evidence>
<evidence type="ECO:0000313" key="11">
    <source>
        <dbReference type="Proteomes" id="UP000018144"/>
    </source>
</evidence>
<dbReference type="AlphaFoldDB" id="U4LDL8"/>
<proteinExistence type="inferred from homology"/>
<keyword evidence="4" id="KW-0479">Metal-binding</keyword>
<reference evidence="10 11" key="1">
    <citation type="journal article" date="2013" name="PLoS Genet.">
        <title>The genome and development-dependent transcriptomes of Pyronema confluens: a window into fungal evolution.</title>
        <authorList>
            <person name="Traeger S."/>
            <person name="Altegoer F."/>
            <person name="Freitag M."/>
            <person name="Gabaldon T."/>
            <person name="Kempken F."/>
            <person name="Kumar A."/>
            <person name="Marcet-Houben M."/>
            <person name="Poggeler S."/>
            <person name="Stajich J.E."/>
            <person name="Nowrousian M."/>
        </authorList>
    </citation>
    <scope>NUCLEOTIDE SEQUENCE [LARGE SCALE GENOMIC DNA]</scope>
    <source>
        <strain evidence="11">CBS 100304</strain>
        <tissue evidence="10">Vegetative mycelium</tissue>
    </source>
</reference>
<keyword evidence="7" id="KW-0342">GTP-binding</keyword>
<dbReference type="OMA" id="LCYYWDT"/>
<dbReference type="Gene3D" id="3.40.50.300">
    <property type="entry name" value="P-loop containing nucleotide triphosphate hydrolases"/>
    <property type="match status" value="1"/>
</dbReference>
<dbReference type="Proteomes" id="UP000018144">
    <property type="component" value="Unassembled WGS sequence"/>
</dbReference>
<dbReference type="GO" id="GO:0046872">
    <property type="term" value="F:metal ion binding"/>
    <property type="evidence" value="ECO:0007669"/>
    <property type="project" value="UniProtKB-KW"/>
</dbReference>
<evidence type="ECO:0000256" key="2">
    <source>
        <dbReference type="ARBA" id="ARBA00009638"/>
    </source>
</evidence>
<evidence type="ECO:0000256" key="5">
    <source>
        <dbReference type="ARBA" id="ARBA00022741"/>
    </source>
</evidence>
<dbReference type="STRING" id="1076935.U4LDL8"/>
<dbReference type="OrthoDB" id="391988at2759"/>
<dbReference type="InterPro" id="IPR006073">
    <property type="entry name" value="GTP-bd"/>
</dbReference>
<gene>
    <name evidence="10" type="ORF">PCON_08498</name>
</gene>
<dbReference type="GO" id="GO:0005525">
    <property type="term" value="F:GTP binding"/>
    <property type="evidence" value="ECO:0007669"/>
    <property type="project" value="UniProtKB-KW"/>
</dbReference>
<dbReference type="Pfam" id="PF01926">
    <property type="entry name" value="MMR_HSR1"/>
    <property type="match status" value="1"/>
</dbReference>
<keyword evidence="5" id="KW-0547">Nucleotide-binding</keyword>
<dbReference type="SUPFAM" id="SSF52540">
    <property type="entry name" value="P-loop containing nucleoside triphosphate hydrolases"/>
    <property type="match status" value="1"/>
</dbReference>
<name>U4LDL8_PYROM</name>
<comment type="cofactor">
    <cofactor evidence="1">
        <name>Mg(2+)</name>
        <dbReference type="ChEBI" id="CHEBI:18420"/>
    </cofactor>
</comment>
<dbReference type="InterPro" id="IPR019987">
    <property type="entry name" value="GTP-bd_ribosome_bio_YsxC"/>
</dbReference>
<evidence type="ECO:0000256" key="3">
    <source>
        <dbReference type="ARBA" id="ARBA00015370"/>
    </source>
</evidence>
<evidence type="ECO:0000256" key="4">
    <source>
        <dbReference type="ARBA" id="ARBA00022723"/>
    </source>
</evidence>
<evidence type="ECO:0000259" key="9">
    <source>
        <dbReference type="PROSITE" id="PS51706"/>
    </source>
</evidence>
<dbReference type="CDD" id="cd01876">
    <property type="entry name" value="YihA_EngB"/>
    <property type="match status" value="1"/>
</dbReference>
<protein>
    <recommendedName>
        <fullName evidence="3">GTP-binding protein 8</fullName>
    </recommendedName>
</protein>
<dbReference type="InterPro" id="IPR030393">
    <property type="entry name" value="G_ENGB_dom"/>
</dbReference>
<dbReference type="InterPro" id="IPR005225">
    <property type="entry name" value="Small_GTP-bd"/>
</dbReference>
<evidence type="ECO:0000313" key="10">
    <source>
        <dbReference type="EMBL" id="CCX08905.1"/>
    </source>
</evidence>
<dbReference type="NCBIfam" id="TIGR03598">
    <property type="entry name" value="GTPase_YsxC"/>
    <property type="match status" value="1"/>
</dbReference>
<evidence type="ECO:0000256" key="6">
    <source>
        <dbReference type="ARBA" id="ARBA00022842"/>
    </source>
</evidence>
<dbReference type="EMBL" id="HF935437">
    <property type="protein sequence ID" value="CCX08905.1"/>
    <property type="molecule type" value="Genomic_DNA"/>
</dbReference>
<dbReference type="InterPro" id="IPR052279">
    <property type="entry name" value="EngB_GTPase"/>
</dbReference>
<dbReference type="GO" id="GO:0005739">
    <property type="term" value="C:mitochondrion"/>
    <property type="evidence" value="ECO:0007669"/>
    <property type="project" value="TreeGrafter"/>
</dbReference>
<dbReference type="PANTHER" id="PTHR46498:SF1">
    <property type="entry name" value="GTP-BINDING PROTEIN 8"/>
    <property type="match status" value="1"/>
</dbReference>
<feature type="compositionally biased region" description="Basic and acidic residues" evidence="8">
    <location>
        <begin position="1"/>
        <end position="31"/>
    </location>
</feature>
<dbReference type="PROSITE" id="PS51706">
    <property type="entry name" value="G_ENGB"/>
    <property type="match status" value="1"/>
</dbReference>
<sequence length="355" mass="39244">MGEKTSRPAQSEKNRKEEKAAAERGEVREDDVLVQAVRPEKKGRRGKGAGLATVEEDMMTKFNPRAEPTEMELEAMKEAGLRPRPEVRDMLGEVITEGLEGNLDQELQGGAGGFTGELKGKKGLVKGMTENIYRWDTEPPTGGQLKRADKFFKDHPVKHLWTEARFREIEMGESPEVAFLGRSNVGKSTLLNSLLEKGLAQTSSKPGKTRLFHAYGVNQGKIVLLDMPGYGHASREAWGVEIMKYLTGRKQLRRAYVLIDSQHGPKASDLMILESLGRANVPYQIVLSKIDRYIFTHSSLKTALLDTKYLLDSGIGGVSGLGEIIGVSSLKKKMGISELRWSIMSACGLEGWRKG</sequence>
<feature type="domain" description="EngB-type G" evidence="9">
    <location>
        <begin position="173"/>
        <end position="349"/>
    </location>
</feature>
<feature type="region of interest" description="Disordered" evidence="8">
    <location>
        <begin position="1"/>
        <end position="49"/>
    </location>
</feature>
<comment type="similarity">
    <text evidence="2">Belongs to the TRAFAC class TrmE-Era-EngA-EngB-Septin-like GTPase superfamily. EngB GTPase family.</text>
</comment>
<organism evidence="10 11">
    <name type="scientific">Pyronema omphalodes (strain CBS 100304)</name>
    <name type="common">Pyronema confluens</name>
    <dbReference type="NCBI Taxonomy" id="1076935"/>
    <lineage>
        <taxon>Eukaryota</taxon>
        <taxon>Fungi</taxon>
        <taxon>Dikarya</taxon>
        <taxon>Ascomycota</taxon>
        <taxon>Pezizomycotina</taxon>
        <taxon>Pezizomycetes</taxon>
        <taxon>Pezizales</taxon>
        <taxon>Pyronemataceae</taxon>
        <taxon>Pyronema</taxon>
    </lineage>
</organism>
<evidence type="ECO:0000256" key="7">
    <source>
        <dbReference type="ARBA" id="ARBA00023134"/>
    </source>
</evidence>
<keyword evidence="11" id="KW-1185">Reference proteome</keyword>